<gene>
    <name evidence="5" type="ORF">ABK905_03875</name>
</gene>
<feature type="domain" description="D-galactarate/Altronate dehydratase second" evidence="3">
    <location>
        <begin position="30"/>
        <end position="172"/>
    </location>
</feature>
<dbReference type="GO" id="GO:0016787">
    <property type="term" value="F:hydrolase activity"/>
    <property type="evidence" value="ECO:0007669"/>
    <property type="project" value="UniProtKB-KW"/>
</dbReference>
<dbReference type="PANTHER" id="PTHR30536:SF5">
    <property type="entry name" value="ALTRONATE DEHYDRATASE"/>
    <property type="match status" value="1"/>
</dbReference>
<evidence type="ECO:0000313" key="5">
    <source>
        <dbReference type="EMBL" id="XBS70396.1"/>
    </source>
</evidence>
<organism evidence="5">
    <name type="scientific">Acerihabitans sp. KWT182</name>
    <dbReference type="NCBI Taxonomy" id="3157919"/>
    <lineage>
        <taxon>Bacteria</taxon>
        <taxon>Pseudomonadati</taxon>
        <taxon>Pseudomonadota</taxon>
        <taxon>Gammaproteobacteria</taxon>
        <taxon>Enterobacterales</taxon>
        <taxon>Pectobacteriaceae</taxon>
        <taxon>Acerihabitans</taxon>
    </lineage>
</organism>
<feature type="domain" description="D-galactarate/Altronate dehydratase C-terminal" evidence="4">
    <location>
        <begin position="181"/>
        <end position="288"/>
    </location>
</feature>
<evidence type="ECO:0000256" key="2">
    <source>
        <dbReference type="ARBA" id="ARBA00023239"/>
    </source>
</evidence>
<evidence type="ECO:0000259" key="3">
    <source>
        <dbReference type="Pfam" id="PF04295"/>
    </source>
</evidence>
<evidence type="ECO:0000256" key="1">
    <source>
        <dbReference type="ARBA" id="ARBA00010986"/>
    </source>
</evidence>
<keyword evidence="5" id="KW-0378">Hydrolase</keyword>
<comment type="similarity">
    <text evidence="1">Belongs to the UxaA family.</text>
</comment>
<dbReference type="InterPro" id="IPR007392">
    <property type="entry name" value="GD_AH_second"/>
</dbReference>
<sequence>MKWAIFSRDYAFGQDSRPTAYDARHDSFLGIKRPDGRVATRNFIGVLTTVNCSATVARAVEDHYKRVGLDAWPNIDGVVSLPQNFGCGIGSQTETMEILRRTLAGYISHANFAAVLVIGLGCEANNINDLFKIQHLQESDKLHSMTIQAAGGTRKAIDEAISIIDGMLPSANQVKREPIPVSEIVLALECGGSDSYSGISANPALGYAVDKIVRQGGTAILSETTEIYGAEHLLTRRAVSREVGEKLIERIAWWEAYCRRNGSELNNNPSSGNKAGGLTTILEKSLGGDRQRRHHQSGGCLPLRRTGDGARAGVYGYSRV</sequence>
<accession>A0AAU7QDX3</accession>
<dbReference type="Pfam" id="PF04295">
    <property type="entry name" value="GD_AH_second"/>
    <property type="match status" value="1"/>
</dbReference>
<dbReference type="PANTHER" id="PTHR30536">
    <property type="entry name" value="ALTRONATE/GALACTARATE DEHYDRATASE"/>
    <property type="match status" value="1"/>
</dbReference>
<reference evidence="5" key="1">
    <citation type="submission" date="2024-06" db="EMBL/GenBank/DDBJ databases">
        <authorList>
            <person name="Coelho C."/>
            <person name="Bento M."/>
            <person name="Garcia E."/>
            <person name="Camelo A."/>
            <person name="Brandao I."/>
            <person name="Espirito Santo C."/>
            <person name="Trovao J."/>
            <person name="Verissimo A."/>
            <person name="Costa J."/>
            <person name="Tiago I."/>
        </authorList>
    </citation>
    <scope>NUCLEOTIDE SEQUENCE</scope>
    <source>
        <strain evidence="5">KWT182</strain>
    </source>
</reference>
<dbReference type="Pfam" id="PF20629">
    <property type="entry name" value="GD_AH_C"/>
    <property type="match status" value="1"/>
</dbReference>
<name>A0AAU7QDX3_9GAMM</name>
<dbReference type="EMBL" id="CP157947">
    <property type="protein sequence ID" value="XBS70396.1"/>
    <property type="molecule type" value="Genomic_DNA"/>
</dbReference>
<keyword evidence="2" id="KW-0456">Lyase</keyword>
<evidence type="ECO:0000259" key="4">
    <source>
        <dbReference type="Pfam" id="PF20629"/>
    </source>
</evidence>
<proteinExistence type="inferred from homology"/>
<dbReference type="InterPro" id="IPR052172">
    <property type="entry name" value="UxaA_altronate/galactarate_dh"/>
</dbReference>
<dbReference type="InterPro" id="IPR048332">
    <property type="entry name" value="GD_AH_C"/>
</dbReference>
<dbReference type="AlphaFoldDB" id="A0AAU7QDX3"/>
<dbReference type="GO" id="GO:0019698">
    <property type="term" value="P:D-galacturonate catabolic process"/>
    <property type="evidence" value="ECO:0007669"/>
    <property type="project" value="TreeGrafter"/>
</dbReference>
<dbReference type="GO" id="GO:0016829">
    <property type="term" value="F:lyase activity"/>
    <property type="evidence" value="ECO:0007669"/>
    <property type="project" value="UniProtKB-KW"/>
</dbReference>
<protein>
    <submittedName>
        <fullName evidence="5">UxaA family hydrolase</fullName>
    </submittedName>
</protein>